<keyword evidence="4" id="KW-0812">Transmembrane</keyword>
<dbReference type="InterPro" id="IPR036400">
    <property type="entry name" value="Cyt_B5-like_heme/steroid_sf"/>
</dbReference>
<evidence type="ECO:0000256" key="10">
    <source>
        <dbReference type="ARBA" id="ARBA00023136"/>
    </source>
</evidence>
<evidence type="ECO:0000256" key="3">
    <source>
        <dbReference type="ARBA" id="ARBA00022617"/>
    </source>
</evidence>
<comment type="similarity">
    <text evidence="12">Belongs to the cytochrome b5 family.</text>
</comment>
<evidence type="ECO:0000259" key="14">
    <source>
        <dbReference type="PROSITE" id="PS50255"/>
    </source>
</evidence>
<dbReference type="GO" id="GO:0005789">
    <property type="term" value="C:endoplasmic reticulum membrane"/>
    <property type="evidence" value="ECO:0007669"/>
    <property type="project" value="UniProtKB-SubCell"/>
</dbReference>
<evidence type="ECO:0000256" key="4">
    <source>
        <dbReference type="ARBA" id="ARBA00022692"/>
    </source>
</evidence>
<keyword evidence="9" id="KW-0408">Iron</keyword>
<dbReference type="Pfam" id="PF00173">
    <property type="entry name" value="Cyt-b5"/>
    <property type="match status" value="1"/>
</dbReference>
<evidence type="ECO:0000256" key="7">
    <source>
        <dbReference type="ARBA" id="ARBA00022848"/>
    </source>
</evidence>
<gene>
    <name evidence="15" type="ORF">B0T10DRAFT_466910</name>
</gene>
<feature type="domain" description="Cytochrome b5 heme-binding" evidence="14">
    <location>
        <begin position="2"/>
        <end position="91"/>
    </location>
</feature>
<keyword evidence="2" id="KW-0813">Transport</keyword>
<dbReference type="GO" id="GO:0020037">
    <property type="term" value="F:heme binding"/>
    <property type="evidence" value="ECO:0007669"/>
    <property type="project" value="TreeGrafter"/>
</dbReference>
<evidence type="ECO:0000313" key="16">
    <source>
        <dbReference type="Proteomes" id="UP000777438"/>
    </source>
</evidence>
<protein>
    <submittedName>
        <fullName evidence="15">Cytochrome b5-like heme/steroid binding domain-containing protein</fullName>
    </submittedName>
</protein>
<keyword evidence="16" id="KW-1185">Reference proteome</keyword>
<evidence type="ECO:0000256" key="13">
    <source>
        <dbReference type="SAM" id="MobiDB-lite"/>
    </source>
</evidence>
<dbReference type="InterPro" id="IPR050668">
    <property type="entry name" value="Cytochrome_b5"/>
</dbReference>
<feature type="region of interest" description="Disordered" evidence="13">
    <location>
        <begin position="101"/>
        <end position="127"/>
    </location>
</feature>
<keyword evidence="8" id="KW-0249">Electron transport</keyword>
<evidence type="ECO:0000256" key="12">
    <source>
        <dbReference type="ARBA" id="ARBA00038168"/>
    </source>
</evidence>
<evidence type="ECO:0000256" key="1">
    <source>
        <dbReference type="ARBA" id="ARBA00004131"/>
    </source>
</evidence>
<dbReference type="PROSITE" id="PS50255">
    <property type="entry name" value="CYTOCHROME_B5_2"/>
    <property type="match status" value="1"/>
</dbReference>
<dbReference type="GO" id="GO:0046872">
    <property type="term" value="F:metal ion binding"/>
    <property type="evidence" value="ECO:0007669"/>
    <property type="project" value="UniProtKB-KW"/>
</dbReference>
<keyword evidence="10" id="KW-0472">Membrane</keyword>
<dbReference type="InterPro" id="IPR001199">
    <property type="entry name" value="Cyt_B5-like_heme/steroid-bd"/>
</dbReference>
<dbReference type="EMBL" id="JAGPYM010000061">
    <property type="protein sequence ID" value="KAH6870976.1"/>
    <property type="molecule type" value="Genomic_DNA"/>
</dbReference>
<comment type="caution">
    <text evidence="15">The sequence shown here is derived from an EMBL/GenBank/DDBJ whole genome shotgun (WGS) entry which is preliminary data.</text>
</comment>
<dbReference type="Proteomes" id="UP000777438">
    <property type="component" value="Unassembled WGS sequence"/>
</dbReference>
<keyword evidence="7" id="KW-0492">Microsome</keyword>
<dbReference type="AlphaFoldDB" id="A0A9P9AHB3"/>
<dbReference type="PANTHER" id="PTHR19359">
    <property type="entry name" value="CYTOCHROME B5"/>
    <property type="match status" value="1"/>
</dbReference>
<dbReference type="SUPFAM" id="SSF55856">
    <property type="entry name" value="Cytochrome b5-like heme/steroid binding domain"/>
    <property type="match status" value="1"/>
</dbReference>
<evidence type="ECO:0000256" key="11">
    <source>
        <dbReference type="ARBA" id="ARBA00037877"/>
    </source>
</evidence>
<dbReference type="Gene3D" id="3.10.120.10">
    <property type="entry name" value="Cytochrome b5-like heme/steroid binding domain"/>
    <property type="match status" value="1"/>
</dbReference>
<evidence type="ECO:0000256" key="9">
    <source>
        <dbReference type="ARBA" id="ARBA00023004"/>
    </source>
</evidence>
<keyword evidence="3" id="KW-0349">Heme</keyword>
<organism evidence="15 16">
    <name type="scientific">Thelonectria olida</name>
    <dbReference type="NCBI Taxonomy" id="1576542"/>
    <lineage>
        <taxon>Eukaryota</taxon>
        <taxon>Fungi</taxon>
        <taxon>Dikarya</taxon>
        <taxon>Ascomycota</taxon>
        <taxon>Pezizomycotina</taxon>
        <taxon>Sordariomycetes</taxon>
        <taxon>Hypocreomycetidae</taxon>
        <taxon>Hypocreales</taxon>
        <taxon>Nectriaceae</taxon>
        <taxon>Thelonectria</taxon>
    </lineage>
</organism>
<keyword evidence="6" id="KW-0256">Endoplasmic reticulum</keyword>
<evidence type="ECO:0000256" key="5">
    <source>
        <dbReference type="ARBA" id="ARBA00022723"/>
    </source>
</evidence>
<evidence type="ECO:0000256" key="6">
    <source>
        <dbReference type="ARBA" id="ARBA00022824"/>
    </source>
</evidence>
<sequence>MRPTFTWNEVKRHSKRDDLHFVMEGKGYNATKFQYEHPRFSVRIDSNATERGGYESLLDQGGTDVTELFHDAGHGDEAKALLKTLQVGVVETRVSSKTVTSTLSPQDLTARGQNDTRPNSWTKPVEIGQSTSGLGCRNWWILVGDMRGFGARALLFLSRPDLGLNQNGSGIL</sequence>
<evidence type="ECO:0000256" key="8">
    <source>
        <dbReference type="ARBA" id="ARBA00022982"/>
    </source>
</evidence>
<dbReference type="PANTHER" id="PTHR19359:SF150">
    <property type="entry name" value="CYTOCHROME B5"/>
    <property type="match status" value="1"/>
</dbReference>
<evidence type="ECO:0000256" key="2">
    <source>
        <dbReference type="ARBA" id="ARBA00022448"/>
    </source>
</evidence>
<keyword evidence="5" id="KW-0479">Metal-binding</keyword>
<comment type="subcellular location">
    <subcellularLocation>
        <location evidence="1">Endoplasmic reticulum membrane</location>
        <topology evidence="1">Single-pass membrane protein</topology>
        <orientation evidence="1">Cytoplasmic side</orientation>
    </subcellularLocation>
    <subcellularLocation>
        <location evidence="11">Microsome membrane</location>
        <topology evidence="11">Single-pass membrane protein</topology>
        <orientation evidence="11">Cytoplasmic side</orientation>
    </subcellularLocation>
</comment>
<dbReference type="SMART" id="SM01117">
    <property type="entry name" value="Cyt-b5"/>
    <property type="match status" value="1"/>
</dbReference>
<dbReference type="OrthoDB" id="260519at2759"/>
<name>A0A9P9AHB3_9HYPO</name>
<proteinExistence type="inferred from homology"/>
<accession>A0A9P9AHB3</accession>
<reference evidence="15 16" key="1">
    <citation type="journal article" date="2021" name="Nat. Commun.">
        <title>Genetic determinants of endophytism in the Arabidopsis root mycobiome.</title>
        <authorList>
            <person name="Mesny F."/>
            <person name="Miyauchi S."/>
            <person name="Thiergart T."/>
            <person name="Pickel B."/>
            <person name="Atanasova L."/>
            <person name="Karlsson M."/>
            <person name="Huettel B."/>
            <person name="Barry K.W."/>
            <person name="Haridas S."/>
            <person name="Chen C."/>
            <person name="Bauer D."/>
            <person name="Andreopoulos W."/>
            <person name="Pangilinan J."/>
            <person name="LaButti K."/>
            <person name="Riley R."/>
            <person name="Lipzen A."/>
            <person name="Clum A."/>
            <person name="Drula E."/>
            <person name="Henrissat B."/>
            <person name="Kohler A."/>
            <person name="Grigoriev I.V."/>
            <person name="Martin F.M."/>
            <person name="Hacquard S."/>
        </authorList>
    </citation>
    <scope>NUCLEOTIDE SEQUENCE [LARGE SCALE GENOMIC DNA]</scope>
    <source>
        <strain evidence="15 16">MPI-CAGE-CH-0241</strain>
    </source>
</reference>
<evidence type="ECO:0000313" key="15">
    <source>
        <dbReference type="EMBL" id="KAH6870976.1"/>
    </source>
</evidence>